<proteinExistence type="predicted"/>
<feature type="region of interest" description="Disordered" evidence="1">
    <location>
        <begin position="70"/>
        <end position="90"/>
    </location>
</feature>
<organism evidence="2 3">
    <name type="scientific">Aspergillus cavernicola</name>
    <dbReference type="NCBI Taxonomy" id="176166"/>
    <lineage>
        <taxon>Eukaryota</taxon>
        <taxon>Fungi</taxon>
        <taxon>Dikarya</taxon>
        <taxon>Ascomycota</taxon>
        <taxon>Pezizomycotina</taxon>
        <taxon>Eurotiomycetes</taxon>
        <taxon>Eurotiomycetidae</taxon>
        <taxon>Eurotiales</taxon>
        <taxon>Aspergillaceae</taxon>
        <taxon>Aspergillus</taxon>
        <taxon>Aspergillus subgen. Nidulantes</taxon>
    </lineage>
</organism>
<name>A0ABR4I801_9EURO</name>
<reference evidence="2 3" key="1">
    <citation type="submission" date="2024-07" db="EMBL/GenBank/DDBJ databases">
        <title>Section-level genome sequencing and comparative genomics of Aspergillus sections Usti and Cavernicolus.</title>
        <authorList>
            <consortium name="Lawrence Berkeley National Laboratory"/>
            <person name="Nybo J.L."/>
            <person name="Vesth T.C."/>
            <person name="Theobald S."/>
            <person name="Frisvad J.C."/>
            <person name="Larsen T.O."/>
            <person name="Kjaerboelling I."/>
            <person name="Rothschild-Mancinelli K."/>
            <person name="Lyhne E.K."/>
            <person name="Kogle M.E."/>
            <person name="Barry K."/>
            <person name="Clum A."/>
            <person name="Na H."/>
            <person name="Ledsgaard L."/>
            <person name="Lin J."/>
            <person name="Lipzen A."/>
            <person name="Kuo A."/>
            <person name="Riley R."/>
            <person name="Mondo S."/>
            <person name="LaButti K."/>
            <person name="Haridas S."/>
            <person name="Pangalinan J."/>
            <person name="Salamov A.A."/>
            <person name="Simmons B.A."/>
            <person name="Magnuson J.K."/>
            <person name="Chen J."/>
            <person name="Drula E."/>
            <person name="Henrissat B."/>
            <person name="Wiebenga A."/>
            <person name="Lubbers R.J."/>
            <person name="Gomes A.C."/>
            <person name="Makela M.R."/>
            <person name="Stajich J."/>
            <person name="Grigoriev I.V."/>
            <person name="Mortensen U.H."/>
            <person name="De vries R.P."/>
            <person name="Baker S.E."/>
            <person name="Andersen M.R."/>
        </authorList>
    </citation>
    <scope>NUCLEOTIDE SEQUENCE [LARGE SCALE GENOMIC DNA]</scope>
    <source>
        <strain evidence="2 3">CBS 600.67</strain>
    </source>
</reference>
<evidence type="ECO:0000313" key="2">
    <source>
        <dbReference type="EMBL" id="KAL2823870.1"/>
    </source>
</evidence>
<accession>A0ABR4I801</accession>
<sequence length="90" mass="10509">MAFTWGGWGDEFRWWVNFVLFLSPAKEWLQRLLPFLWPPSDINAALDRISKMETRHRQREAIFARGKPNSVRGKPILVKPKRTPCSSLGN</sequence>
<dbReference type="Proteomes" id="UP001610335">
    <property type="component" value="Unassembled WGS sequence"/>
</dbReference>
<evidence type="ECO:0000256" key="1">
    <source>
        <dbReference type="SAM" id="MobiDB-lite"/>
    </source>
</evidence>
<comment type="caution">
    <text evidence="2">The sequence shown here is derived from an EMBL/GenBank/DDBJ whole genome shotgun (WGS) entry which is preliminary data.</text>
</comment>
<protein>
    <submittedName>
        <fullName evidence="2">Uncharacterized protein</fullName>
    </submittedName>
</protein>
<evidence type="ECO:0000313" key="3">
    <source>
        <dbReference type="Proteomes" id="UP001610335"/>
    </source>
</evidence>
<gene>
    <name evidence="2" type="ORF">BDW59DRAFT_148125</name>
</gene>
<dbReference type="EMBL" id="JBFXLS010000048">
    <property type="protein sequence ID" value="KAL2823870.1"/>
    <property type="molecule type" value="Genomic_DNA"/>
</dbReference>
<keyword evidence="3" id="KW-1185">Reference proteome</keyword>